<dbReference type="AlphaFoldDB" id="A0A5B9VW99"/>
<evidence type="ECO:0000259" key="2">
    <source>
        <dbReference type="Pfam" id="PF07589"/>
    </source>
</evidence>
<dbReference type="RefSeq" id="WP_148590959.1">
    <property type="nucleotide sequence ID" value="NZ_CP042997.1"/>
</dbReference>
<keyword evidence="1" id="KW-0732">Signal</keyword>
<proteinExistence type="predicted"/>
<dbReference type="KEGG" id="agv:OJF2_05240"/>
<dbReference type="Pfam" id="PF07589">
    <property type="entry name" value="PEP-CTERM"/>
    <property type="match status" value="1"/>
</dbReference>
<reference evidence="3 4" key="1">
    <citation type="submission" date="2019-08" db="EMBL/GenBank/DDBJ databases">
        <title>Deep-cultivation of Planctomycetes and their phenomic and genomic characterization uncovers novel biology.</title>
        <authorList>
            <person name="Wiegand S."/>
            <person name="Jogler M."/>
            <person name="Boedeker C."/>
            <person name="Pinto D."/>
            <person name="Vollmers J."/>
            <person name="Rivas-Marin E."/>
            <person name="Kohn T."/>
            <person name="Peeters S.H."/>
            <person name="Heuer A."/>
            <person name="Rast P."/>
            <person name="Oberbeckmann S."/>
            <person name="Bunk B."/>
            <person name="Jeske O."/>
            <person name="Meyerdierks A."/>
            <person name="Storesund J.E."/>
            <person name="Kallscheuer N."/>
            <person name="Luecker S."/>
            <person name="Lage O.M."/>
            <person name="Pohl T."/>
            <person name="Merkel B.J."/>
            <person name="Hornburger P."/>
            <person name="Mueller R.-W."/>
            <person name="Bruemmer F."/>
            <person name="Labrenz M."/>
            <person name="Spormann A.M."/>
            <person name="Op den Camp H."/>
            <person name="Overmann J."/>
            <person name="Amann R."/>
            <person name="Jetten M.S.M."/>
            <person name="Mascher T."/>
            <person name="Medema M.H."/>
            <person name="Devos D.P."/>
            <person name="Kaster A.-K."/>
            <person name="Ovreas L."/>
            <person name="Rohde M."/>
            <person name="Galperin M.Y."/>
            <person name="Jogler C."/>
        </authorList>
    </citation>
    <scope>NUCLEOTIDE SEQUENCE [LARGE SCALE GENOMIC DNA]</scope>
    <source>
        <strain evidence="3 4">OJF2</strain>
    </source>
</reference>
<protein>
    <recommendedName>
        <fullName evidence="2">Ice-binding protein C-terminal domain-containing protein</fullName>
    </recommendedName>
</protein>
<dbReference type="NCBIfam" id="TIGR02595">
    <property type="entry name" value="PEP_CTERM"/>
    <property type="match status" value="1"/>
</dbReference>
<keyword evidence="4" id="KW-1185">Reference proteome</keyword>
<gene>
    <name evidence="3" type="ORF">OJF2_05240</name>
</gene>
<evidence type="ECO:0000313" key="3">
    <source>
        <dbReference type="EMBL" id="QEH32055.1"/>
    </source>
</evidence>
<accession>A0A5B9VW99</accession>
<dbReference type="EMBL" id="CP042997">
    <property type="protein sequence ID" value="QEH32055.1"/>
    <property type="molecule type" value="Genomic_DNA"/>
</dbReference>
<evidence type="ECO:0000313" key="4">
    <source>
        <dbReference type="Proteomes" id="UP000324233"/>
    </source>
</evidence>
<name>A0A5B9VW99_9BACT</name>
<feature type="signal peptide" evidence="1">
    <location>
        <begin position="1"/>
        <end position="25"/>
    </location>
</feature>
<dbReference type="InterPro" id="IPR013424">
    <property type="entry name" value="Ice-binding_C"/>
</dbReference>
<feature type="chain" id="PRO_5022743811" description="Ice-binding protein C-terminal domain-containing protein" evidence="1">
    <location>
        <begin position="26"/>
        <end position="191"/>
    </location>
</feature>
<sequence precursor="true">MIRRSRRTKIAAALLVLIAATAAEARSEVIVSFSYSGRGGPDFAGLIATGTGSFAFAEGLTTIGLADLTSFHFVLDENTPNTATFGLADLSSFSASMGPGLTLTGLSLGTDAVQGDNPSTEPREFDVASLDPSGASTSYRIVIVSFQQTVGTVTITSVAVPEPSTIALVASGAPLAFLGIRSRRRAARAAA</sequence>
<feature type="domain" description="Ice-binding protein C-terminal" evidence="2">
    <location>
        <begin position="159"/>
        <end position="184"/>
    </location>
</feature>
<dbReference type="Proteomes" id="UP000324233">
    <property type="component" value="Chromosome"/>
</dbReference>
<organism evidence="3 4">
    <name type="scientific">Aquisphaera giovannonii</name>
    <dbReference type="NCBI Taxonomy" id="406548"/>
    <lineage>
        <taxon>Bacteria</taxon>
        <taxon>Pseudomonadati</taxon>
        <taxon>Planctomycetota</taxon>
        <taxon>Planctomycetia</taxon>
        <taxon>Isosphaerales</taxon>
        <taxon>Isosphaeraceae</taxon>
        <taxon>Aquisphaera</taxon>
    </lineage>
</organism>
<evidence type="ECO:0000256" key="1">
    <source>
        <dbReference type="SAM" id="SignalP"/>
    </source>
</evidence>